<organism evidence="3 4">
    <name type="scientific">Porites lobata</name>
    <dbReference type="NCBI Taxonomy" id="104759"/>
    <lineage>
        <taxon>Eukaryota</taxon>
        <taxon>Metazoa</taxon>
        <taxon>Cnidaria</taxon>
        <taxon>Anthozoa</taxon>
        <taxon>Hexacorallia</taxon>
        <taxon>Scleractinia</taxon>
        <taxon>Fungiina</taxon>
        <taxon>Poritidae</taxon>
        <taxon>Porites</taxon>
    </lineage>
</organism>
<dbReference type="InterPro" id="IPR046815">
    <property type="entry name" value="P2RX7_C"/>
</dbReference>
<dbReference type="PANTHER" id="PTHR36981">
    <property type="entry name" value="ZGC:195170"/>
    <property type="match status" value="1"/>
</dbReference>
<feature type="region of interest" description="Disordered" evidence="1">
    <location>
        <begin position="19"/>
        <end position="46"/>
    </location>
</feature>
<evidence type="ECO:0000256" key="1">
    <source>
        <dbReference type="SAM" id="MobiDB-lite"/>
    </source>
</evidence>
<accession>A0ABN8Q3P4</accession>
<sequence length="255" mass="28552">MSLSSEQSRSFAAASVASQGWGFVQGPPGQPDNGLTEEQERDMENRRVKEFIQTLDEELAKKLATRALQRGVGSMDYIDMLLIQEDPEDEIDDAALPSSLSLSPPEVSTSDSSVSGTSASGGPSSFRPRPTASMARSSEPVPEWCKCGHCRRMSQEVENRCCNSRDCVSLSARFRKLCLDPDYLQLSIKCSGDIRNDRQDNSSRAFRKAAYRHYIIEEYGYLGKHKRRVCPSCCVWKIREHYPSSTGVYMGFKPR</sequence>
<keyword evidence="4" id="KW-1185">Reference proteome</keyword>
<dbReference type="EMBL" id="CALNXK010000103">
    <property type="protein sequence ID" value="CAH3156040.1"/>
    <property type="molecule type" value="Genomic_DNA"/>
</dbReference>
<name>A0ABN8Q3P4_9CNID</name>
<gene>
    <name evidence="3" type="ORF">PLOB_00001614</name>
</gene>
<reference evidence="3 4" key="1">
    <citation type="submission" date="2022-05" db="EMBL/GenBank/DDBJ databases">
        <authorList>
            <consortium name="Genoscope - CEA"/>
            <person name="William W."/>
        </authorList>
    </citation>
    <scope>NUCLEOTIDE SEQUENCE [LARGE SCALE GENOMIC DNA]</scope>
</reference>
<feature type="domain" description="P2X purinoreceptor 7 intracellular" evidence="2">
    <location>
        <begin position="133"/>
        <end position="253"/>
    </location>
</feature>
<dbReference type="Pfam" id="PF20478">
    <property type="entry name" value="P2RX7_C"/>
    <property type="match status" value="1"/>
</dbReference>
<proteinExistence type="predicted"/>
<dbReference type="PANTHER" id="PTHR36981:SF3">
    <property type="entry name" value="UBIQUITIN-LIKE PROTEASE FAMILY PROFILE DOMAIN-CONTAINING PROTEIN"/>
    <property type="match status" value="1"/>
</dbReference>
<evidence type="ECO:0000313" key="3">
    <source>
        <dbReference type="EMBL" id="CAH3156040.1"/>
    </source>
</evidence>
<feature type="compositionally biased region" description="Low complexity" evidence="1">
    <location>
        <begin position="96"/>
        <end position="125"/>
    </location>
</feature>
<evidence type="ECO:0000313" key="4">
    <source>
        <dbReference type="Proteomes" id="UP001159405"/>
    </source>
</evidence>
<comment type="caution">
    <text evidence="3">The sequence shown here is derived from an EMBL/GenBank/DDBJ whole genome shotgun (WGS) entry which is preliminary data.</text>
</comment>
<dbReference type="Proteomes" id="UP001159405">
    <property type="component" value="Unassembled WGS sequence"/>
</dbReference>
<protein>
    <recommendedName>
        <fullName evidence="2">P2X purinoreceptor 7 intracellular domain-containing protein</fullName>
    </recommendedName>
</protein>
<feature type="region of interest" description="Disordered" evidence="1">
    <location>
        <begin position="95"/>
        <end position="136"/>
    </location>
</feature>
<evidence type="ECO:0000259" key="2">
    <source>
        <dbReference type="Pfam" id="PF20478"/>
    </source>
</evidence>